<feature type="chain" id="PRO_5039367341" evidence="5">
    <location>
        <begin position="21"/>
        <end position="257"/>
    </location>
</feature>
<dbReference type="KEGG" id="sted:SPTER_08110"/>
<dbReference type="CDD" id="cd13624">
    <property type="entry name" value="PBP2_Arg_Lys_His"/>
    <property type="match status" value="1"/>
</dbReference>
<dbReference type="Proteomes" id="UP000320776">
    <property type="component" value="Chromosome"/>
</dbReference>
<evidence type="ECO:0000256" key="5">
    <source>
        <dbReference type="SAM" id="SignalP"/>
    </source>
</evidence>
<feature type="domain" description="Ionotropic glutamate receptor C-terminal" evidence="7">
    <location>
        <begin position="33"/>
        <end position="253"/>
    </location>
</feature>
<protein>
    <submittedName>
        <fullName evidence="8">Glutamine-binding periplasmic protein</fullName>
    </submittedName>
</protein>
<evidence type="ECO:0000256" key="3">
    <source>
        <dbReference type="ARBA" id="ARBA00022729"/>
    </source>
</evidence>
<dbReference type="Gene3D" id="3.40.190.10">
    <property type="entry name" value="Periplasmic binding protein-like II"/>
    <property type="match status" value="2"/>
</dbReference>
<evidence type="ECO:0000259" key="6">
    <source>
        <dbReference type="SMART" id="SM00062"/>
    </source>
</evidence>
<comment type="similarity">
    <text evidence="2 4">Belongs to the bacterial solute-binding protein 3 family.</text>
</comment>
<dbReference type="SUPFAM" id="SSF53850">
    <property type="entry name" value="Periplasmic binding protein-like II"/>
    <property type="match status" value="1"/>
</dbReference>
<feature type="domain" description="Solute-binding protein family 3/N-terminal" evidence="6">
    <location>
        <begin position="33"/>
        <end position="254"/>
    </location>
</feature>
<evidence type="ECO:0000256" key="2">
    <source>
        <dbReference type="ARBA" id="ARBA00010333"/>
    </source>
</evidence>
<dbReference type="SMART" id="SM00062">
    <property type="entry name" value="PBPb"/>
    <property type="match status" value="1"/>
</dbReference>
<dbReference type="PANTHER" id="PTHR35936">
    <property type="entry name" value="MEMBRANE-BOUND LYTIC MUREIN TRANSGLYCOSYLASE F"/>
    <property type="match status" value="1"/>
</dbReference>
<evidence type="ECO:0000313" key="9">
    <source>
        <dbReference type="Proteomes" id="UP000320776"/>
    </source>
</evidence>
<dbReference type="InterPro" id="IPR001638">
    <property type="entry name" value="Solute-binding_3/MltF_N"/>
</dbReference>
<dbReference type="OrthoDB" id="9774451at2"/>
<organism evidence="8 9">
    <name type="scientific">Sporomusa termitida</name>
    <dbReference type="NCBI Taxonomy" id="2377"/>
    <lineage>
        <taxon>Bacteria</taxon>
        <taxon>Bacillati</taxon>
        <taxon>Bacillota</taxon>
        <taxon>Negativicutes</taxon>
        <taxon>Selenomonadales</taxon>
        <taxon>Sporomusaceae</taxon>
        <taxon>Sporomusa</taxon>
    </lineage>
</organism>
<keyword evidence="3 5" id="KW-0732">Signal</keyword>
<evidence type="ECO:0000256" key="4">
    <source>
        <dbReference type="RuleBase" id="RU003744"/>
    </source>
</evidence>
<evidence type="ECO:0000313" key="8">
    <source>
        <dbReference type="EMBL" id="QDR79536.1"/>
    </source>
</evidence>
<dbReference type="InterPro" id="IPR018313">
    <property type="entry name" value="SBP_3_CS"/>
</dbReference>
<sequence length="257" mass="27888">MSKKWLTLLAAILFSLSVILSGCGAKQTSTANLLRVGSDTTYAPFGFQDEKSREYVGFDIDLIKAIGKQLGYEVEIQSMNFDGLIPALEGGTIDVAISDMTITAERSQKVNFSQPYYTAGLSIVAKADNKTITGFKDLEGKRLGVSIGSTGAEEAHKIKDATISEFNSITDAFLELKNGGVDAVINDAPVNEYYVINKGNKDAKIVGEPINSEDLGIATSKKNPELTAKIDNALSELKKNGEYEKIYLKWFGKKPPQ</sequence>
<feature type="signal peptide" evidence="5">
    <location>
        <begin position="1"/>
        <end position="20"/>
    </location>
</feature>
<reference evidence="8 9" key="1">
    <citation type="submission" date="2019-02" db="EMBL/GenBank/DDBJ databases">
        <title>Closed genome of Sporomusa termitida DSM 4440.</title>
        <authorList>
            <person name="Poehlein A."/>
            <person name="Daniel R."/>
        </authorList>
    </citation>
    <scope>NUCLEOTIDE SEQUENCE [LARGE SCALE GENOMIC DNA]</scope>
    <source>
        <strain evidence="8 9">DSM 4440</strain>
    </source>
</reference>
<dbReference type="GO" id="GO:0030313">
    <property type="term" value="C:cell envelope"/>
    <property type="evidence" value="ECO:0007669"/>
    <property type="project" value="UniProtKB-SubCell"/>
</dbReference>
<dbReference type="GO" id="GO:0016020">
    <property type="term" value="C:membrane"/>
    <property type="evidence" value="ECO:0007669"/>
    <property type="project" value="InterPro"/>
</dbReference>
<dbReference type="AlphaFoldDB" id="A0A517DQI8"/>
<comment type="subcellular location">
    <subcellularLocation>
        <location evidence="1">Cell envelope</location>
    </subcellularLocation>
</comment>
<evidence type="ECO:0000259" key="7">
    <source>
        <dbReference type="SMART" id="SM00079"/>
    </source>
</evidence>
<evidence type="ECO:0000256" key="1">
    <source>
        <dbReference type="ARBA" id="ARBA00004196"/>
    </source>
</evidence>
<gene>
    <name evidence="8" type="primary">glnH_2</name>
    <name evidence="8" type="ORF">SPTER_08110</name>
</gene>
<dbReference type="PROSITE" id="PS51257">
    <property type="entry name" value="PROKAR_LIPOPROTEIN"/>
    <property type="match status" value="1"/>
</dbReference>
<dbReference type="Pfam" id="PF00497">
    <property type="entry name" value="SBP_bac_3"/>
    <property type="match status" value="1"/>
</dbReference>
<dbReference type="RefSeq" id="WP_144349168.1">
    <property type="nucleotide sequence ID" value="NZ_CP036259.1"/>
</dbReference>
<proteinExistence type="inferred from homology"/>
<dbReference type="GO" id="GO:0015276">
    <property type="term" value="F:ligand-gated monoatomic ion channel activity"/>
    <property type="evidence" value="ECO:0007669"/>
    <property type="project" value="InterPro"/>
</dbReference>
<dbReference type="PROSITE" id="PS01039">
    <property type="entry name" value="SBP_BACTERIAL_3"/>
    <property type="match status" value="1"/>
</dbReference>
<dbReference type="SMART" id="SM00079">
    <property type="entry name" value="PBPe"/>
    <property type="match status" value="1"/>
</dbReference>
<dbReference type="EMBL" id="CP036259">
    <property type="protein sequence ID" value="QDR79536.1"/>
    <property type="molecule type" value="Genomic_DNA"/>
</dbReference>
<keyword evidence="9" id="KW-1185">Reference proteome</keyword>
<dbReference type="PANTHER" id="PTHR35936:SF17">
    <property type="entry name" value="ARGININE-BINDING EXTRACELLULAR PROTEIN ARTP"/>
    <property type="match status" value="1"/>
</dbReference>
<dbReference type="InterPro" id="IPR001320">
    <property type="entry name" value="Iontro_rcpt_C"/>
</dbReference>
<name>A0A517DQI8_9FIRM</name>
<accession>A0A517DQI8</accession>